<reference evidence="1" key="1">
    <citation type="submission" date="2018-07" db="EMBL/GenBank/DDBJ databases">
        <authorList>
            <person name="Quirk P.G."/>
            <person name="Krulwich T.A."/>
        </authorList>
    </citation>
    <scope>NUCLEOTIDE SEQUENCE</scope>
</reference>
<dbReference type="EMBL" id="UIDG01000135">
    <property type="protein sequence ID" value="SUS05881.1"/>
    <property type="molecule type" value="Genomic_DNA"/>
</dbReference>
<accession>A0A380TCZ3</accession>
<proteinExistence type="predicted"/>
<evidence type="ECO:0000313" key="1">
    <source>
        <dbReference type="EMBL" id="SUS05881.1"/>
    </source>
</evidence>
<dbReference type="AlphaFoldDB" id="A0A380TCZ3"/>
<name>A0A380TCZ3_9ZZZZ</name>
<sequence length="122" mass="13519">MIPGTGFSPEKVFIGFAREFFEHLASEKPASALSGLDMTGHRWTKARLESEIRTVLGDDKVCSPKMLTRSACPELTEVSTGVYQLNHRVPGSKRWSQRSVAFRLTQKPGTGCFRVEFLGAVT</sequence>
<protein>
    <submittedName>
        <fullName evidence="1">Uncharacterized protein</fullName>
    </submittedName>
</protein>
<gene>
    <name evidence="1" type="ORF">DF3PB_220018</name>
</gene>
<organism evidence="1">
    <name type="scientific">metagenome</name>
    <dbReference type="NCBI Taxonomy" id="256318"/>
    <lineage>
        <taxon>unclassified sequences</taxon>
        <taxon>metagenomes</taxon>
    </lineage>
</organism>